<evidence type="ECO:0008006" key="3">
    <source>
        <dbReference type="Google" id="ProtNLM"/>
    </source>
</evidence>
<reference evidence="1" key="3">
    <citation type="submission" date="2025-09" db="UniProtKB">
        <authorList>
            <consortium name="Ensembl"/>
        </authorList>
    </citation>
    <scope>IDENTIFICATION</scope>
</reference>
<dbReference type="InterPro" id="IPR033305">
    <property type="entry name" value="Hydin-like"/>
</dbReference>
<evidence type="ECO:0000313" key="2">
    <source>
        <dbReference type="Proteomes" id="UP000314982"/>
    </source>
</evidence>
<dbReference type="AlphaFoldDB" id="A0A4W5R0T9"/>
<dbReference type="PANTHER" id="PTHR23053">
    <property type="entry name" value="DLEC1 DELETED IN LUNG AND ESOPHAGEAL CANCER 1"/>
    <property type="match status" value="1"/>
</dbReference>
<dbReference type="Ensembl" id="ENSHHUT00000082331.1">
    <property type="protein sequence ID" value="ENSHHUP00000079765.1"/>
    <property type="gene ID" value="ENSHHUG00000046485.1"/>
</dbReference>
<sequence length="82" mass="8955">ADICGPVLALCEVKEGPTYEIKLKGEPSLVTYSLDRTEIDFGLQLFDHLAKVKIILRNTGKVGFEFSALLGDHSAWTSPGHP</sequence>
<reference evidence="2" key="1">
    <citation type="submission" date="2018-06" db="EMBL/GenBank/DDBJ databases">
        <title>Genome assembly of Danube salmon.</title>
        <authorList>
            <person name="Macqueen D.J."/>
            <person name="Gundappa M.K."/>
        </authorList>
    </citation>
    <scope>NUCLEOTIDE SEQUENCE [LARGE SCALE GENOMIC DNA]</scope>
</reference>
<name>A0A4W5R0T9_9TELE</name>
<proteinExistence type="predicted"/>
<organism evidence="1 2">
    <name type="scientific">Hucho hucho</name>
    <name type="common">huchen</name>
    <dbReference type="NCBI Taxonomy" id="62062"/>
    <lineage>
        <taxon>Eukaryota</taxon>
        <taxon>Metazoa</taxon>
        <taxon>Chordata</taxon>
        <taxon>Craniata</taxon>
        <taxon>Vertebrata</taxon>
        <taxon>Euteleostomi</taxon>
        <taxon>Actinopterygii</taxon>
        <taxon>Neopterygii</taxon>
        <taxon>Teleostei</taxon>
        <taxon>Protacanthopterygii</taxon>
        <taxon>Salmoniformes</taxon>
        <taxon>Salmonidae</taxon>
        <taxon>Salmoninae</taxon>
        <taxon>Hucho</taxon>
    </lineage>
</organism>
<evidence type="ECO:0000313" key="1">
    <source>
        <dbReference type="Ensembl" id="ENSHHUP00000079765.1"/>
    </source>
</evidence>
<keyword evidence="2" id="KW-1185">Reference proteome</keyword>
<dbReference type="Proteomes" id="UP000314982">
    <property type="component" value="Unassembled WGS sequence"/>
</dbReference>
<dbReference type="STRING" id="62062.ENSHHUP00000079765"/>
<accession>A0A4W5R0T9</accession>
<reference evidence="1" key="2">
    <citation type="submission" date="2025-08" db="UniProtKB">
        <authorList>
            <consortium name="Ensembl"/>
        </authorList>
    </citation>
    <scope>IDENTIFICATION</scope>
</reference>
<protein>
    <recommendedName>
        <fullName evidence="3">HYDIN protein</fullName>
    </recommendedName>
</protein>
<dbReference type="GO" id="GO:0005930">
    <property type="term" value="C:axoneme"/>
    <property type="evidence" value="ECO:0007669"/>
    <property type="project" value="TreeGrafter"/>
</dbReference>
<dbReference type="GO" id="GO:1904158">
    <property type="term" value="P:axonemal central apparatus assembly"/>
    <property type="evidence" value="ECO:0007669"/>
    <property type="project" value="TreeGrafter"/>
</dbReference>
<dbReference type="PANTHER" id="PTHR23053:SF0">
    <property type="entry name" value="HYDROCEPHALUS-INDUCING PROTEIN HOMOLOG"/>
    <property type="match status" value="1"/>
</dbReference>
<dbReference type="GO" id="GO:0003341">
    <property type="term" value="P:cilium movement"/>
    <property type="evidence" value="ECO:0007669"/>
    <property type="project" value="TreeGrafter"/>
</dbReference>